<accession>A0A7W7AM28</accession>
<dbReference type="RefSeq" id="WP_184116847.1">
    <property type="nucleotide sequence ID" value="NZ_JACHNY010000012.1"/>
</dbReference>
<keyword evidence="5" id="KW-1185">Reference proteome</keyword>
<feature type="DNA-binding region" description="H-T-H motif" evidence="2">
    <location>
        <begin position="67"/>
        <end position="86"/>
    </location>
</feature>
<dbReference type="PRINTS" id="PR00455">
    <property type="entry name" value="HTHTETR"/>
</dbReference>
<evidence type="ECO:0000256" key="1">
    <source>
        <dbReference type="ARBA" id="ARBA00023125"/>
    </source>
</evidence>
<dbReference type="Pfam" id="PF00440">
    <property type="entry name" value="TetR_N"/>
    <property type="match status" value="1"/>
</dbReference>
<dbReference type="EMBL" id="JACHNY010000012">
    <property type="protein sequence ID" value="MBB4619588.1"/>
    <property type="molecule type" value="Genomic_DNA"/>
</dbReference>
<dbReference type="GO" id="GO:0003700">
    <property type="term" value="F:DNA-binding transcription factor activity"/>
    <property type="evidence" value="ECO:0007669"/>
    <property type="project" value="TreeGrafter"/>
</dbReference>
<evidence type="ECO:0000313" key="5">
    <source>
        <dbReference type="Proteomes" id="UP000574769"/>
    </source>
</evidence>
<keyword evidence="1 2" id="KW-0238">DNA-binding</keyword>
<proteinExistence type="predicted"/>
<evidence type="ECO:0000256" key="2">
    <source>
        <dbReference type="PROSITE-ProRule" id="PRU00335"/>
    </source>
</evidence>
<dbReference type="AlphaFoldDB" id="A0A7W7AM28"/>
<dbReference type="Proteomes" id="UP000574769">
    <property type="component" value="Unassembled WGS sequence"/>
</dbReference>
<dbReference type="PANTHER" id="PTHR30055">
    <property type="entry name" value="HTH-TYPE TRANSCRIPTIONAL REGULATOR RUTR"/>
    <property type="match status" value="1"/>
</dbReference>
<sequence>MWIVKSGERLKLEVTEGMAARAGEKAILKRQRGRIGRPSAEEAASLEERILSATWDLLLAKGAGELSVERIARAAAVSKKTIYTRFHGRSDLLMRLLQRKLELEEDGLHEDVHVDDFRAAFCSVGRRILTFLISSERQAIAAVLTELPDARHDAWTSTYAVGLRAIDALLAHPGAAIALAHTDLTTFRHAFLHCLIGRAENVLRAPETDQSTSEDWMKALAELFLRYGPV</sequence>
<evidence type="ECO:0000313" key="4">
    <source>
        <dbReference type="EMBL" id="MBB4619588.1"/>
    </source>
</evidence>
<dbReference type="GO" id="GO:0000976">
    <property type="term" value="F:transcription cis-regulatory region binding"/>
    <property type="evidence" value="ECO:0007669"/>
    <property type="project" value="TreeGrafter"/>
</dbReference>
<gene>
    <name evidence="4" type="ORF">GGQ96_003747</name>
</gene>
<reference evidence="4 5" key="1">
    <citation type="submission" date="2020-08" db="EMBL/GenBank/DDBJ databases">
        <title>Genomic Encyclopedia of Type Strains, Phase IV (KMG-IV): sequencing the most valuable type-strain genomes for metagenomic binning, comparative biology and taxonomic classification.</title>
        <authorList>
            <person name="Goeker M."/>
        </authorList>
    </citation>
    <scope>NUCLEOTIDE SEQUENCE [LARGE SCALE GENOMIC DNA]</scope>
    <source>
        <strain evidence="4 5">DSM 15867</strain>
    </source>
</reference>
<dbReference type="InterPro" id="IPR001647">
    <property type="entry name" value="HTH_TetR"/>
</dbReference>
<dbReference type="Gene3D" id="1.10.357.10">
    <property type="entry name" value="Tetracycline Repressor, domain 2"/>
    <property type="match status" value="1"/>
</dbReference>
<protein>
    <submittedName>
        <fullName evidence="4">AcrR family transcriptional regulator</fullName>
    </submittedName>
</protein>
<dbReference type="PROSITE" id="PS50977">
    <property type="entry name" value="HTH_TETR_2"/>
    <property type="match status" value="1"/>
</dbReference>
<dbReference type="InterPro" id="IPR050109">
    <property type="entry name" value="HTH-type_TetR-like_transc_reg"/>
</dbReference>
<dbReference type="InterPro" id="IPR009057">
    <property type="entry name" value="Homeodomain-like_sf"/>
</dbReference>
<name>A0A7W7AM28_9SPHN</name>
<evidence type="ECO:0000259" key="3">
    <source>
        <dbReference type="PROSITE" id="PS50977"/>
    </source>
</evidence>
<dbReference type="SUPFAM" id="SSF46689">
    <property type="entry name" value="Homeodomain-like"/>
    <property type="match status" value="1"/>
</dbReference>
<dbReference type="PANTHER" id="PTHR30055:SF146">
    <property type="entry name" value="HTH-TYPE TRANSCRIPTIONAL DUAL REGULATOR CECR"/>
    <property type="match status" value="1"/>
</dbReference>
<comment type="caution">
    <text evidence="4">The sequence shown here is derived from an EMBL/GenBank/DDBJ whole genome shotgun (WGS) entry which is preliminary data.</text>
</comment>
<organism evidence="4 5">
    <name type="scientific">Sphingomonas abaci</name>
    <dbReference type="NCBI Taxonomy" id="237611"/>
    <lineage>
        <taxon>Bacteria</taxon>
        <taxon>Pseudomonadati</taxon>
        <taxon>Pseudomonadota</taxon>
        <taxon>Alphaproteobacteria</taxon>
        <taxon>Sphingomonadales</taxon>
        <taxon>Sphingomonadaceae</taxon>
        <taxon>Sphingomonas</taxon>
    </lineage>
</organism>
<feature type="domain" description="HTH tetR-type" evidence="3">
    <location>
        <begin position="44"/>
        <end position="104"/>
    </location>
</feature>